<proteinExistence type="predicted"/>
<dbReference type="AlphaFoldDB" id="A0A1N6UC49"/>
<keyword evidence="2" id="KW-0732">Signal</keyword>
<evidence type="ECO:0000256" key="2">
    <source>
        <dbReference type="SAM" id="SignalP"/>
    </source>
</evidence>
<feature type="chain" id="PRO_5009938669" evidence="2">
    <location>
        <begin position="27"/>
        <end position="453"/>
    </location>
</feature>
<dbReference type="RefSeq" id="WP_076427224.1">
    <property type="nucleotide sequence ID" value="NZ_FTMP01000006.1"/>
</dbReference>
<name>A0A1N6UC49_AQUAC</name>
<evidence type="ECO:0000313" key="4">
    <source>
        <dbReference type="Proteomes" id="UP000185841"/>
    </source>
</evidence>
<accession>A0A1N6UC49</accession>
<reference evidence="3 4" key="1">
    <citation type="submission" date="2017-01" db="EMBL/GenBank/DDBJ databases">
        <authorList>
            <person name="Mah S.A."/>
            <person name="Swanson W.J."/>
            <person name="Moy G.W."/>
            <person name="Vacquier V.D."/>
        </authorList>
    </citation>
    <scope>NUCLEOTIDE SEQUENCE [LARGE SCALE GENOMIC DNA]</scope>
    <source>
        <strain evidence="3 4">RU36E</strain>
    </source>
</reference>
<feature type="region of interest" description="Disordered" evidence="1">
    <location>
        <begin position="369"/>
        <end position="453"/>
    </location>
</feature>
<feature type="signal peptide" evidence="2">
    <location>
        <begin position="1"/>
        <end position="26"/>
    </location>
</feature>
<evidence type="ECO:0000313" key="3">
    <source>
        <dbReference type="EMBL" id="SIQ63174.1"/>
    </source>
</evidence>
<protein>
    <submittedName>
        <fullName evidence="3">Uncharacterized protein</fullName>
    </submittedName>
</protein>
<gene>
    <name evidence="3" type="ORF">SAMN05878282_10649</name>
</gene>
<dbReference type="Proteomes" id="UP000185841">
    <property type="component" value="Unassembled WGS sequence"/>
</dbReference>
<evidence type="ECO:0000256" key="1">
    <source>
        <dbReference type="SAM" id="MobiDB-lite"/>
    </source>
</evidence>
<sequence>MKVLNSGFTRNNLGLALLLASGAALAVDDNPAATATVKAAPNAGQSHTLQVKLNNKGEWAVVPSSTVKLRIQYTHQWKMQPNKPWARIYIGEAKIAKGSENYFDKSQMFDLGAAQVLAASGYLNANLPFALLVGDGIPGADIATYCSFEKSNRLKQGKTLNQVLRQGFNVKLDVPLKMAGFYQLGGGPNTSRPPSNHQYHLWDKTAPVTIQCLGNPAIADQVEPPKGPQGLAAGFQVTEVQLEAQPAKLKGVCPAEINLKATVKGVGGGLIKYWLEEVGGKGAAMQMSSNLPGKVGEPSLRVINQKVVLKPEAGPVQQGIGGFQANTQGQGTLVKRSYRFNVLAPNKQQSGVVNVEVLCTSTLNVDVGGQGNKLQVQPNMPDPHPQPTPGNLRAPQPQPPKPELKLQAPQPQPPKPELQLRAPQPQPEPPKPSLQIKAAEPQPPKPQLQLQAQ</sequence>
<dbReference type="EMBL" id="FTMP01000006">
    <property type="protein sequence ID" value="SIQ63174.1"/>
    <property type="molecule type" value="Genomic_DNA"/>
</dbReference>
<organism evidence="3 4">
    <name type="scientific">Aquipseudomonas alcaligenes</name>
    <name type="common">Pseudomonas alcaligenes</name>
    <dbReference type="NCBI Taxonomy" id="43263"/>
    <lineage>
        <taxon>Bacteria</taxon>
        <taxon>Pseudomonadati</taxon>
        <taxon>Pseudomonadota</taxon>
        <taxon>Gammaproteobacteria</taxon>
        <taxon>Pseudomonadales</taxon>
        <taxon>Pseudomonadaceae</taxon>
        <taxon>Aquipseudomonas</taxon>
    </lineage>
</organism>